<evidence type="ECO:0000313" key="2">
    <source>
        <dbReference type="Proteomes" id="UP001162156"/>
    </source>
</evidence>
<accession>A0AAV8WK31</accession>
<reference evidence="1" key="1">
    <citation type="journal article" date="2023" name="Insect Mol. Biol.">
        <title>Genome sequencing provides insights into the evolution of gene families encoding plant cell wall-degrading enzymes in longhorned beetles.</title>
        <authorList>
            <person name="Shin N.R."/>
            <person name="Okamura Y."/>
            <person name="Kirsch R."/>
            <person name="Pauchet Y."/>
        </authorList>
    </citation>
    <scope>NUCLEOTIDE SEQUENCE</scope>
    <source>
        <strain evidence="1">RBIC_L_NR</strain>
    </source>
</reference>
<sequence length="91" mass="10656">MELLFSFVPGSQQQTENEKQLPQQQRYCSPSFVDREDENGQIIEGEWRNLPSCMRNSENNGPHRAAREAYCLRDKLASYFFNIPWRSSLAI</sequence>
<protein>
    <submittedName>
        <fullName evidence="1">Uncharacterized protein</fullName>
    </submittedName>
</protein>
<dbReference type="AlphaFoldDB" id="A0AAV8WK31"/>
<name>A0AAV8WK31_9CUCU</name>
<keyword evidence="2" id="KW-1185">Reference proteome</keyword>
<dbReference type="Proteomes" id="UP001162156">
    <property type="component" value="Unassembled WGS sequence"/>
</dbReference>
<organism evidence="1 2">
    <name type="scientific">Rhamnusium bicolor</name>
    <dbReference type="NCBI Taxonomy" id="1586634"/>
    <lineage>
        <taxon>Eukaryota</taxon>
        <taxon>Metazoa</taxon>
        <taxon>Ecdysozoa</taxon>
        <taxon>Arthropoda</taxon>
        <taxon>Hexapoda</taxon>
        <taxon>Insecta</taxon>
        <taxon>Pterygota</taxon>
        <taxon>Neoptera</taxon>
        <taxon>Endopterygota</taxon>
        <taxon>Coleoptera</taxon>
        <taxon>Polyphaga</taxon>
        <taxon>Cucujiformia</taxon>
        <taxon>Chrysomeloidea</taxon>
        <taxon>Cerambycidae</taxon>
        <taxon>Lepturinae</taxon>
        <taxon>Rhagiini</taxon>
        <taxon>Rhamnusium</taxon>
    </lineage>
</organism>
<dbReference type="EMBL" id="JANEYF010005840">
    <property type="protein sequence ID" value="KAJ8926586.1"/>
    <property type="molecule type" value="Genomic_DNA"/>
</dbReference>
<proteinExistence type="predicted"/>
<gene>
    <name evidence="1" type="ORF">NQ314_021031</name>
</gene>
<comment type="caution">
    <text evidence="1">The sequence shown here is derived from an EMBL/GenBank/DDBJ whole genome shotgun (WGS) entry which is preliminary data.</text>
</comment>
<evidence type="ECO:0000313" key="1">
    <source>
        <dbReference type="EMBL" id="KAJ8926586.1"/>
    </source>
</evidence>